<name>A0A448WI64_9PLAT</name>
<proteinExistence type="predicted"/>
<feature type="domain" description="KY-like immunoglobulin-like" evidence="2">
    <location>
        <begin position="67"/>
        <end position="189"/>
    </location>
</feature>
<dbReference type="InterPro" id="IPR053041">
    <property type="entry name" value="Transglut-like_Superfamily_Mod"/>
</dbReference>
<dbReference type="AlphaFoldDB" id="A0A448WI64"/>
<evidence type="ECO:0000313" key="4">
    <source>
        <dbReference type="Proteomes" id="UP000784294"/>
    </source>
</evidence>
<evidence type="ECO:0000259" key="2">
    <source>
        <dbReference type="Pfam" id="PF23265"/>
    </source>
</evidence>
<dbReference type="PANTHER" id="PTHR47020:SF1">
    <property type="entry name" value="HILLARIN"/>
    <property type="match status" value="1"/>
</dbReference>
<protein>
    <recommendedName>
        <fullName evidence="2">KY-like immunoglobulin-like domain-containing protein</fullName>
    </recommendedName>
</protein>
<keyword evidence="1" id="KW-1133">Transmembrane helix</keyword>
<comment type="caution">
    <text evidence="3">The sequence shown here is derived from an EMBL/GenBank/DDBJ whole genome shotgun (WGS) entry which is preliminary data.</text>
</comment>
<gene>
    <name evidence="3" type="ORF">PXEA_LOCUS5844</name>
</gene>
<keyword evidence="1" id="KW-0472">Membrane</keyword>
<dbReference type="OrthoDB" id="6129702at2759"/>
<keyword evidence="1" id="KW-0812">Transmembrane</keyword>
<sequence>MWGWRLSLTTLAKRPAIYHWSAAGNDHDRGISTLISDYTGDVTGSLAVYSHFPEDASWQLLPQPLNLSQFENLPLTKSQFFKCAMDFLDQHHGVVHTLDGHLRMALGFWRPGCFTYKLQYLAPSYKHPRPEELRANPKASATDLIDKAPPGNPIDLKCYTLQETTRDRLNFFFRLPARGVYYLTIYAQVSNLFILFLL</sequence>
<dbReference type="PANTHER" id="PTHR47020">
    <property type="entry name" value="HILLARIN"/>
    <property type="match status" value="1"/>
</dbReference>
<feature type="transmembrane region" description="Helical" evidence="1">
    <location>
        <begin position="179"/>
        <end position="197"/>
    </location>
</feature>
<dbReference type="Pfam" id="PF23265">
    <property type="entry name" value="Ig-like_KY"/>
    <property type="match status" value="1"/>
</dbReference>
<reference evidence="3" key="1">
    <citation type="submission" date="2018-11" db="EMBL/GenBank/DDBJ databases">
        <authorList>
            <consortium name="Pathogen Informatics"/>
        </authorList>
    </citation>
    <scope>NUCLEOTIDE SEQUENCE</scope>
</reference>
<evidence type="ECO:0000256" key="1">
    <source>
        <dbReference type="SAM" id="Phobius"/>
    </source>
</evidence>
<keyword evidence="4" id="KW-1185">Reference proteome</keyword>
<dbReference type="Proteomes" id="UP000784294">
    <property type="component" value="Unassembled WGS sequence"/>
</dbReference>
<evidence type="ECO:0000313" key="3">
    <source>
        <dbReference type="EMBL" id="VEL12404.1"/>
    </source>
</evidence>
<dbReference type="EMBL" id="CAAALY010014682">
    <property type="protein sequence ID" value="VEL12404.1"/>
    <property type="molecule type" value="Genomic_DNA"/>
</dbReference>
<organism evidence="3 4">
    <name type="scientific">Protopolystoma xenopodis</name>
    <dbReference type="NCBI Taxonomy" id="117903"/>
    <lineage>
        <taxon>Eukaryota</taxon>
        <taxon>Metazoa</taxon>
        <taxon>Spiralia</taxon>
        <taxon>Lophotrochozoa</taxon>
        <taxon>Platyhelminthes</taxon>
        <taxon>Monogenea</taxon>
        <taxon>Polyopisthocotylea</taxon>
        <taxon>Polystomatidea</taxon>
        <taxon>Polystomatidae</taxon>
        <taxon>Protopolystoma</taxon>
    </lineage>
</organism>
<dbReference type="InterPro" id="IPR056564">
    <property type="entry name" value="Ig-like_KY"/>
</dbReference>
<accession>A0A448WI64</accession>